<accession>A0A381UE99</accession>
<dbReference type="Pfam" id="PF12146">
    <property type="entry name" value="Hydrolase_4"/>
    <property type="match status" value="1"/>
</dbReference>
<feature type="domain" description="Serine aminopeptidase S33" evidence="2">
    <location>
        <begin position="32"/>
        <end position="277"/>
    </location>
</feature>
<evidence type="ECO:0000256" key="1">
    <source>
        <dbReference type="ARBA" id="ARBA00022801"/>
    </source>
</evidence>
<gene>
    <name evidence="3" type="ORF">METZ01_LOCUS79313</name>
</gene>
<dbReference type="GO" id="GO:0016788">
    <property type="term" value="F:hydrolase activity, acting on ester bonds"/>
    <property type="evidence" value="ECO:0007669"/>
    <property type="project" value="UniProtKB-ARBA"/>
</dbReference>
<evidence type="ECO:0000313" key="3">
    <source>
        <dbReference type="EMBL" id="SVA26459.1"/>
    </source>
</evidence>
<dbReference type="InterPro" id="IPR022742">
    <property type="entry name" value="Hydrolase_4"/>
</dbReference>
<name>A0A381UE99_9ZZZZ</name>
<organism evidence="3">
    <name type="scientific">marine metagenome</name>
    <dbReference type="NCBI Taxonomy" id="408172"/>
    <lineage>
        <taxon>unclassified sequences</taxon>
        <taxon>metagenomes</taxon>
        <taxon>ecological metagenomes</taxon>
    </lineage>
</organism>
<dbReference type="PANTHER" id="PTHR22946">
    <property type="entry name" value="DIENELACTONE HYDROLASE DOMAIN-CONTAINING PROTEIN-RELATED"/>
    <property type="match status" value="1"/>
</dbReference>
<reference evidence="3" key="1">
    <citation type="submission" date="2018-05" db="EMBL/GenBank/DDBJ databases">
        <authorList>
            <person name="Lanie J.A."/>
            <person name="Ng W.-L."/>
            <person name="Kazmierczak K.M."/>
            <person name="Andrzejewski T.M."/>
            <person name="Davidsen T.M."/>
            <person name="Wayne K.J."/>
            <person name="Tettelin H."/>
            <person name="Glass J.I."/>
            <person name="Rusch D."/>
            <person name="Podicherti R."/>
            <person name="Tsui H.-C.T."/>
            <person name="Winkler M.E."/>
        </authorList>
    </citation>
    <scope>NUCLEOTIDE SEQUENCE</scope>
</reference>
<dbReference type="SUPFAM" id="SSF53474">
    <property type="entry name" value="alpha/beta-Hydrolases"/>
    <property type="match status" value="1"/>
</dbReference>
<dbReference type="Gene3D" id="3.40.50.1820">
    <property type="entry name" value="alpha/beta hydrolase"/>
    <property type="match status" value="1"/>
</dbReference>
<keyword evidence="1" id="KW-0378">Hydrolase</keyword>
<dbReference type="PANTHER" id="PTHR22946:SF9">
    <property type="entry name" value="POLYKETIDE TRANSFERASE AF380"/>
    <property type="match status" value="1"/>
</dbReference>
<dbReference type="InterPro" id="IPR050261">
    <property type="entry name" value="FrsA_esterase"/>
</dbReference>
<protein>
    <recommendedName>
        <fullName evidence="2">Serine aminopeptidase S33 domain-containing protein</fullName>
    </recommendedName>
</protein>
<sequence>MKNNKYENVSFDSNGSKINGWLFLPKLDKQCPLVILYHGTAAQKDFGFQIIGKYLAERGIGALAIDYRGSGDSENIKGLCRCYISPSAQIDDVIAAIDYVRHNKKVNPNKIGLFGESMGATITMLVARRLELIGEPIQAVYAQSPALFDFPKWPLSFVKFVLINAMKDLFVRNVFINAYQKHPRDSNCYLPDSFCFWAVIPDNPLGGWNNIVSARSILNVICLIISGNVKKELKYIKTPTLISQGSLDRFLGSSYNAINKIYKDNPNASVTIYTYEGEHMSAIPMVNRKRYENDKDSYQHPSNTYYPDVYKKIFPIYLEFFKSKIK</sequence>
<proteinExistence type="predicted"/>
<evidence type="ECO:0000259" key="2">
    <source>
        <dbReference type="Pfam" id="PF12146"/>
    </source>
</evidence>
<dbReference type="InterPro" id="IPR029058">
    <property type="entry name" value="AB_hydrolase_fold"/>
</dbReference>
<dbReference type="AlphaFoldDB" id="A0A381UE99"/>
<dbReference type="EMBL" id="UINC01006258">
    <property type="protein sequence ID" value="SVA26459.1"/>
    <property type="molecule type" value="Genomic_DNA"/>
</dbReference>